<proteinExistence type="predicted"/>
<dbReference type="RefSeq" id="WP_041405138.1">
    <property type="nucleotide sequence ID" value="NZ_LAOC01000001.1"/>
</dbReference>
<gene>
    <name evidence="1" type="ORF">RMAECT_0881</name>
</gene>
<comment type="caution">
    <text evidence="1">The sequence shown here is derived from an EMBL/GenBank/DDBJ whole genome shotgun (WGS) entry which is preliminary data.</text>
</comment>
<dbReference type="Proteomes" id="UP000033591">
    <property type="component" value="Unassembled WGS sequence"/>
</dbReference>
<evidence type="ECO:0000313" key="1">
    <source>
        <dbReference type="EMBL" id="KJV78653.1"/>
    </source>
</evidence>
<dbReference type="AlphaFoldDB" id="A0A0F3PEE0"/>
<organism evidence="1 2">
    <name type="scientific">Rickettsia rhipicephali str. Ect</name>
    <dbReference type="NCBI Taxonomy" id="1359199"/>
    <lineage>
        <taxon>Bacteria</taxon>
        <taxon>Pseudomonadati</taxon>
        <taxon>Pseudomonadota</taxon>
        <taxon>Alphaproteobacteria</taxon>
        <taxon>Rickettsiales</taxon>
        <taxon>Rickettsiaceae</taxon>
        <taxon>Rickettsieae</taxon>
        <taxon>Rickettsia</taxon>
        <taxon>spotted fever group</taxon>
    </lineage>
</organism>
<dbReference type="PATRIC" id="fig|1359199.3.peg.864"/>
<protein>
    <submittedName>
        <fullName evidence="1">Uncharacterized protein</fullName>
    </submittedName>
</protein>
<sequence>MLVAALLVTATKVPVSLTLTVPADPLKSVYPVITVVLIVPAPPKVALPVIFPAYVPVPTVTLPVVFVVSWPAPTAALLVKPPAAVATTSALFMVRVVALDAPTITTFPALLRFKAAIPVTGPSVPAPKTLTMPLTSATCYCR</sequence>
<reference evidence="1 2" key="1">
    <citation type="submission" date="2015-01" db="EMBL/GenBank/DDBJ databases">
        <title>Genome Sequencing of Rickettsiales.</title>
        <authorList>
            <person name="Daugherty S.C."/>
            <person name="Su Q."/>
            <person name="Abolude K."/>
            <person name="Beier-Sexton M."/>
            <person name="Carlyon J.A."/>
            <person name="Carter R."/>
            <person name="Day N.P."/>
            <person name="Dumler S.J."/>
            <person name="Dyachenko V."/>
            <person name="Godinez A."/>
            <person name="Kurtti T.J."/>
            <person name="Lichay M."/>
            <person name="Mullins K.E."/>
            <person name="Ott S."/>
            <person name="Pappas-Brown V."/>
            <person name="Paris D.H."/>
            <person name="Patel P."/>
            <person name="Richards A.L."/>
            <person name="Sadzewicz L."/>
            <person name="Sears K."/>
            <person name="Seidman D."/>
            <person name="Sengamalay N."/>
            <person name="Stenos J."/>
            <person name="Tallon L.J."/>
            <person name="Vincent G."/>
            <person name="Fraser C.M."/>
            <person name="Munderloh U."/>
            <person name="Dunning-Hotopp J.C."/>
        </authorList>
    </citation>
    <scope>NUCLEOTIDE SEQUENCE [LARGE SCALE GENOMIC DNA]</scope>
    <source>
        <strain evidence="1 2">Ect</strain>
    </source>
</reference>
<name>A0A0F3PEE0_RICRH</name>
<accession>A0A0F3PEE0</accession>
<evidence type="ECO:0000313" key="2">
    <source>
        <dbReference type="Proteomes" id="UP000033591"/>
    </source>
</evidence>
<dbReference type="EMBL" id="LAOC01000001">
    <property type="protein sequence ID" value="KJV78653.1"/>
    <property type="molecule type" value="Genomic_DNA"/>
</dbReference>